<feature type="non-terminal residue" evidence="3">
    <location>
        <position position="263"/>
    </location>
</feature>
<dbReference type="AlphaFoldDB" id="A0AAN7C095"/>
<dbReference type="PROSITE" id="PS50097">
    <property type="entry name" value="BTB"/>
    <property type="match status" value="1"/>
</dbReference>
<comment type="caution">
    <text evidence="3">The sequence shown here is derived from an EMBL/GenBank/DDBJ whole genome shotgun (WGS) entry which is preliminary data.</text>
</comment>
<reference evidence="3" key="1">
    <citation type="journal article" date="2023" name="Mol. Phylogenet. Evol.">
        <title>Genome-scale phylogeny and comparative genomics of the fungal order Sordariales.</title>
        <authorList>
            <person name="Hensen N."/>
            <person name="Bonometti L."/>
            <person name="Westerberg I."/>
            <person name="Brannstrom I.O."/>
            <person name="Guillou S."/>
            <person name="Cros-Aarteil S."/>
            <person name="Calhoun S."/>
            <person name="Haridas S."/>
            <person name="Kuo A."/>
            <person name="Mondo S."/>
            <person name="Pangilinan J."/>
            <person name="Riley R."/>
            <person name="LaButti K."/>
            <person name="Andreopoulos B."/>
            <person name="Lipzen A."/>
            <person name="Chen C."/>
            <person name="Yan M."/>
            <person name="Daum C."/>
            <person name="Ng V."/>
            <person name="Clum A."/>
            <person name="Steindorff A."/>
            <person name="Ohm R.A."/>
            <person name="Martin F."/>
            <person name="Silar P."/>
            <person name="Natvig D.O."/>
            <person name="Lalanne C."/>
            <person name="Gautier V."/>
            <person name="Ament-Velasquez S.L."/>
            <person name="Kruys A."/>
            <person name="Hutchinson M.I."/>
            <person name="Powell A.J."/>
            <person name="Barry K."/>
            <person name="Miller A.N."/>
            <person name="Grigoriev I.V."/>
            <person name="Debuchy R."/>
            <person name="Gladieux P."/>
            <person name="Hiltunen Thoren M."/>
            <person name="Johannesson H."/>
        </authorList>
    </citation>
    <scope>NUCLEOTIDE SEQUENCE</scope>
    <source>
        <strain evidence="3">CBS 532.94</strain>
    </source>
</reference>
<feature type="domain" description="BTB" evidence="2">
    <location>
        <begin position="51"/>
        <end position="112"/>
    </location>
</feature>
<dbReference type="InterPro" id="IPR011333">
    <property type="entry name" value="SKP1/BTB/POZ_sf"/>
</dbReference>
<dbReference type="EMBL" id="MU861071">
    <property type="protein sequence ID" value="KAK4232676.1"/>
    <property type="molecule type" value="Genomic_DNA"/>
</dbReference>
<evidence type="ECO:0000313" key="3">
    <source>
        <dbReference type="EMBL" id="KAK4232676.1"/>
    </source>
</evidence>
<dbReference type="CDD" id="cd18186">
    <property type="entry name" value="BTB_POZ_ZBTB_KLHL-like"/>
    <property type="match status" value="1"/>
</dbReference>
<dbReference type="InterPro" id="IPR000210">
    <property type="entry name" value="BTB/POZ_dom"/>
</dbReference>
<dbReference type="SMART" id="SM00225">
    <property type="entry name" value="BTB"/>
    <property type="match status" value="1"/>
</dbReference>
<name>A0AAN7C095_9PEZI</name>
<keyword evidence="4" id="KW-1185">Reference proteome</keyword>
<feature type="region of interest" description="Disordered" evidence="1">
    <location>
        <begin position="123"/>
        <end position="164"/>
    </location>
</feature>
<reference evidence="3" key="2">
    <citation type="submission" date="2023-05" db="EMBL/GenBank/DDBJ databases">
        <authorList>
            <consortium name="Lawrence Berkeley National Laboratory"/>
            <person name="Steindorff A."/>
            <person name="Hensen N."/>
            <person name="Bonometti L."/>
            <person name="Westerberg I."/>
            <person name="Brannstrom I.O."/>
            <person name="Guillou S."/>
            <person name="Cros-Aarteil S."/>
            <person name="Calhoun S."/>
            <person name="Haridas S."/>
            <person name="Kuo A."/>
            <person name="Mondo S."/>
            <person name="Pangilinan J."/>
            <person name="Riley R."/>
            <person name="Labutti K."/>
            <person name="Andreopoulos B."/>
            <person name="Lipzen A."/>
            <person name="Chen C."/>
            <person name="Yanf M."/>
            <person name="Daum C."/>
            <person name="Ng V."/>
            <person name="Clum A."/>
            <person name="Ohm R."/>
            <person name="Martin F."/>
            <person name="Silar P."/>
            <person name="Natvig D."/>
            <person name="Lalanne C."/>
            <person name="Gautier V."/>
            <person name="Ament-Velasquez S.L."/>
            <person name="Kruys A."/>
            <person name="Hutchinson M.I."/>
            <person name="Powell A.J."/>
            <person name="Barry K."/>
            <person name="Miller A.N."/>
            <person name="Grigoriev I.V."/>
            <person name="Debuchy R."/>
            <person name="Gladieux P."/>
            <person name="Thoren M.H."/>
            <person name="Johannesson H."/>
        </authorList>
    </citation>
    <scope>NUCLEOTIDE SEQUENCE</scope>
    <source>
        <strain evidence="3">CBS 532.94</strain>
    </source>
</reference>
<dbReference type="PANTHER" id="PTHR47843:SF5">
    <property type="entry name" value="BTB_POZ DOMAIN PROTEIN"/>
    <property type="match status" value="1"/>
</dbReference>
<feature type="region of interest" description="Disordered" evidence="1">
    <location>
        <begin position="178"/>
        <end position="203"/>
    </location>
</feature>
<feature type="compositionally biased region" description="Acidic residues" evidence="1">
    <location>
        <begin position="128"/>
        <end position="138"/>
    </location>
</feature>
<gene>
    <name evidence="3" type="ORF">C8A03DRAFT_20077</name>
</gene>
<feature type="compositionally biased region" description="Acidic residues" evidence="1">
    <location>
        <begin position="178"/>
        <end position="192"/>
    </location>
</feature>
<dbReference type="SUPFAM" id="SSF54695">
    <property type="entry name" value="POZ domain"/>
    <property type="match status" value="1"/>
</dbReference>
<dbReference type="PANTHER" id="PTHR47843">
    <property type="entry name" value="BTB DOMAIN-CONTAINING PROTEIN-RELATED"/>
    <property type="match status" value="1"/>
</dbReference>
<dbReference type="Pfam" id="PF00651">
    <property type="entry name" value="BTB"/>
    <property type="match status" value="1"/>
</dbReference>
<feature type="region of interest" description="Disordered" evidence="1">
    <location>
        <begin position="1"/>
        <end position="27"/>
    </location>
</feature>
<organism evidence="3 4">
    <name type="scientific">Achaetomium macrosporum</name>
    <dbReference type="NCBI Taxonomy" id="79813"/>
    <lineage>
        <taxon>Eukaryota</taxon>
        <taxon>Fungi</taxon>
        <taxon>Dikarya</taxon>
        <taxon>Ascomycota</taxon>
        <taxon>Pezizomycotina</taxon>
        <taxon>Sordariomycetes</taxon>
        <taxon>Sordariomycetidae</taxon>
        <taxon>Sordariales</taxon>
        <taxon>Chaetomiaceae</taxon>
        <taxon>Achaetomium</taxon>
    </lineage>
</organism>
<sequence length="263" mass="30117">MATRALPDRTEERDTEQGDSDSVQRQDDGCCRSKLSIFSSLSALFLSDKYSDMTITCGGRELKAHRAIVCSQSRFFDKAFSGGFSEAVTGVIDLPEDDPDVLERFLQFLYTGTYDDGVISAWLAPSEDGSDDQSESEEDPRVQTSAFITFEPQEGERDDDDESFQSDQVVWDTADDEYEHELDDQDSDDDPMELSSYPREEEDKLMEEWRARQSQPDNRHSLLLPLRLYVMADKFDVPPLKQMARERFLAEAEATWRVSDYFP</sequence>
<dbReference type="Gene3D" id="3.30.710.10">
    <property type="entry name" value="Potassium Channel Kv1.1, Chain A"/>
    <property type="match status" value="1"/>
</dbReference>
<evidence type="ECO:0000259" key="2">
    <source>
        <dbReference type="PROSITE" id="PS50097"/>
    </source>
</evidence>
<evidence type="ECO:0000313" key="4">
    <source>
        <dbReference type="Proteomes" id="UP001303760"/>
    </source>
</evidence>
<dbReference type="Proteomes" id="UP001303760">
    <property type="component" value="Unassembled WGS sequence"/>
</dbReference>
<protein>
    <submittedName>
        <fullName evidence="3">BTB/POZ protein</fullName>
    </submittedName>
</protein>
<accession>A0AAN7C095</accession>
<evidence type="ECO:0000256" key="1">
    <source>
        <dbReference type="SAM" id="MobiDB-lite"/>
    </source>
</evidence>
<proteinExistence type="predicted"/>